<feature type="region of interest" description="Disordered" evidence="10">
    <location>
        <begin position="1"/>
        <end position="138"/>
    </location>
</feature>
<keyword evidence="5" id="KW-0833">Ubl conjugation pathway</keyword>
<evidence type="ECO:0000256" key="7">
    <source>
        <dbReference type="ARBA" id="ARBA00022989"/>
    </source>
</evidence>
<reference evidence="13" key="2">
    <citation type="submission" date="2020-05" db="UniProtKB">
        <authorList>
            <consortium name="EnsemblMetazoa"/>
        </authorList>
    </citation>
    <scope>IDENTIFICATION</scope>
    <source>
        <strain evidence="13">WRAIR2</strain>
    </source>
</reference>
<feature type="compositionally biased region" description="Low complexity" evidence="10">
    <location>
        <begin position="79"/>
        <end position="97"/>
    </location>
</feature>
<dbReference type="AlphaFoldDB" id="A0A182NE14"/>
<dbReference type="PANTHER" id="PTHR15860">
    <property type="entry name" value="UNCHARACTERIZED RING FINGER-CONTAINING PROTEIN"/>
    <property type="match status" value="1"/>
</dbReference>
<dbReference type="STRING" id="7168.A0A182NE14"/>
<evidence type="ECO:0000313" key="13">
    <source>
        <dbReference type="EnsemblMetazoa" id="ADIR005878-PA"/>
    </source>
</evidence>
<dbReference type="InterPro" id="IPR044235">
    <property type="entry name" value="RNFT1/2"/>
</dbReference>
<feature type="transmembrane region" description="Helical" evidence="11">
    <location>
        <begin position="431"/>
        <end position="449"/>
    </location>
</feature>
<dbReference type="Proteomes" id="UP000075884">
    <property type="component" value="Unassembled WGS sequence"/>
</dbReference>
<feature type="domain" description="RING-type" evidence="12">
    <location>
        <begin position="631"/>
        <end position="669"/>
    </location>
</feature>
<protein>
    <recommendedName>
        <fullName evidence="12">RING-type domain-containing protein</fullName>
    </recommendedName>
</protein>
<feature type="region of interest" description="Disordered" evidence="10">
    <location>
        <begin position="333"/>
        <end position="395"/>
    </location>
</feature>
<feature type="compositionally biased region" description="Low complexity" evidence="10">
    <location>
        <begin position="347"/>
        <end position="371"/>
    </location>
</feature>
<evidence type="ECO:0000256" key="4">
    <source>
        <dbReference type="ARBA" id="ARBA00022771"/>
    </source>
</evidence>
<keyword evidence="6" id="KW-0862">Zinc</keyword>
<evidence type="ECO:0000256" key="8">
    <source>
        <dbReference type="ARBA" id="ARBA00023136"/>
    </source>
</evidence>
<sequence length="690" mass="74160">MSDTKASADSSKQQTDNQPENLERATEAPSVPSEEVTLAAAASTRSTVDASPAATIIPTDISRAVEENGTVASSEQTPTPAGGLTTSASSGSSLPTTQFRGPSVERQTSIGSLDSTTMSTGAGSSGGGGPSGFRNSLSNGRMFSRLMSVERVRSNNHGTTSRRGSNFSNVMLNDFMTLLQQARHPGSLFSSERTGLFLNSDRSHGTGTSTPPMMGNSNIPPGTSSTNAATSDVVIDVDADSGHSGTAGGGSLRSSHNELYPMSNSSSSVNTGARPYMWMQSGEDSAGASGSAIGGRSPLMPNFSFSPHHHFFHNHQPLHHQSSVGLSAAAASMMAQSPMSTGGGEGMPSSGGDSTANGGAPTPTTGNAPTIGGAGTTRSNSISSNHQNEEATVHETLNQFPETQALIETLARYMPLLLILVAKLCYDHLDGIMHFLLLLMTFYHANWVVRQEISKQKQRRVIVLLRELIIIVVALLIYGLVIEWKSICMVILFMPDHVQPESLKSLLFAVCITDLILKLITIVIKIIVTLMPPRVVDYKSRGKVYLMIESLSQLYRAAAPIQPWLIFLFESYSGSEKMVGVILSAVYLLAKFTDLLDRIKFCRRSFIKLLQKTSYGTVPTKEQLQACGGQCSICHDNFNSPVLLECNHIFCELCVGTWFDREQTCPLCRAKIVDDPSYRDGATTFFLQLY</sequence>
<evidence type="ECO:0000313" key="14">
    <source>
        <dbReference type="Proteomes" id="UP000075884"/>
    </source>
</evidence>
<evidence type="ECO:0000256" key="11">
    <source>
        <dbReference type="SAM" id="Phobius"/>
    </source>
</evidence>
<keyword evidence="7 11" id="KW-1133">Transmembrane helix</keyword>
<dbReference type="SUPFAM" id="SSF57850">
    <property type="entry name" value="RING/U-box"/>
    <property type="match status" value="1"/>
</dbReference>
<keyword evidence="2 11" id="KW-0812">Transmembrane</keyword>
<evidence type="ECO:0000256" key="3">
    <source>
        <dbReference type="ARBA" id="ARBA00022723"/>
    </source>
</evidence>
<organism evidence="13 14">
    <name type="scientific">Anopheles dirus</name>
    <dbReference type="NCBI Taxonomy" id="7168"/>
    <lineage>
        <taxon>Eukaryota</taxon>
        <taxon>Metazoa</taxon>
        <taxon>Ecdysozoa</taxon>
        <taxon>Arthropoda</taxon>
        <taxon>Hexapoda</taxon>
        <taxon>Insecta</taxon>
        <taxon>Pterygota</taxon>
        <taxon>Neoptera</taxon>
        <taxon>Endopterygota</taxon>
        <taxon>Diptera</taxon>
        <taxon>Nematocera</taxon>
        <taxon>Culicoidea</taxon>
        <taxon>Culicidae</taxon>
        <taxon>Anophelinae</taxon>
        <taxon>Anopheles</taxon>
    </lineage>
</organism>
<feature type="region of interest" description="Disordered" evidence="10">
    <location>
        <begin position="238"/>
        <end position="269"/>
    </location>
</feature>
<dbReference type="PANTHER" id="PTHR15860:SF0">
    <property type="entry name" value="LP20373P"/>
    <property type="match status" value="1"/>
</dbReference>
<dbReference type="PROSITE" id="PS50089">
    <property type="entry name" value="ZF_RING_2"/>
    <property type="match status" value="1"/>
</dbReference>
<evidence type="ECO:0000256" key="5">
    <source>
        <dbReference type="ARBA" id="ARBA00022786"/>
    </source>
</evidence>
<accession>A0A182NE14</accession>
<reference evidence="14" key="1">
    <citation type="submission" date="2013-03" db="EMBL/GenBank/DDBJ databases">
        <title>The Genome Sequence of Anopheles dirus WRAIR2.</title>
        <authorList>
            <consortium name="The Broad Institute Genomics Platform"/>
            <person name="Neafsey D.E."/>
            <person name="Walton C."/>
            <person name="Walker B."/>
            <person name="Young S.K."/>
            <person name="Zeng Q."/>
            <person name="Gargeya S."/>
            <person name="Fitzgerald M."/>
            <person name="Haas B."/>
            <person name="Abouelleil A."/>
            <person name="Allen A.W."/>
            <person name="Alvarado L."/>
            <person name="Arachchi H.M."/>
            <person name="Berlin A.M."/>
            <person name="Chapman S.B."/>
            <person name="Gainer-Dewar J."/>
            <person name="Goldberg J."/>
            <person name="Griggs A."/>
            <person name="Gujja S."/>
            <person name="Hansen M."/>
            <person name="Howarth C."/>
            <person name="Imamovic A."/>
            <person name="Ireland A."/>
            <person name="Larimer J."/>
            <person name="McCowan C."/>
            <person name="Murphy C."/>
            <person name="Pearson M."/>
            <person name="Poon T.W."/>
            <person name="Priest M."/>
            <person name="Roberts A."/>
            <person name="Saif S."/>
            <person name="Shea T."/>
            <person name="Sisk P."/>
            <person name="Sykes S."/>
            <person name="Wortman J."/>
            <person name="Nusbaum C."/>
            <person name="Birren B."/>
        </authorList>
    </citation>
    <scope>NUCLEOTIDE SEQUENCE [LARGE SCALE GENOMIC DNA]</scope>
    <source>
        <strain evidence="14">WRAIR2</strain>
    </source>
</reference>
<dbReference type="SMART" id="SM00184">
    <property type="entry name" value="RING"/>
    <property type="match status" value="1"/>
</dbReference>
<feature type="transmembrane region" description="Helical" evidence="11">
    <location>
        <begin position="506"/>
        <end position="533"/>
    </location>
</feature>
<proteinExistence type="predicted"/>
<dbReference type="GO" id="GO:1904294">
    <property type="term" value="P:positive regulation of ERAD pathway"/>
    <property type="evidence" value="ECO:0007669"/>
    <property type="project" value="InterPro"/>
</dbReference>
<dbReference type="GO" id="GO:0008270">
    <property type="term" value="F:zinc ion binding"/>
    <property type="evidence" value="ECO:0007669"/>
    <property type="project" value="UniProtKB-KW"/>
</dbReference>
<dbReference type="PROSITE" id="PS00518">
    <property type="entry name" value="ZF_RING_1"/>
    <property type="match status" value="1"/>
</dbReference>
<keyword evidence="8 11" id="KW-0472">Membrane</keyword>
<dbReference type="Pfam" id="PF13920">
    <property type="entry name" value="zf-C3HC4_3"/>
    <property type="match status" value="1"/>
</dbReference>
<feature type="compositionally biased region" description="Polar residues" evidence="10">
    <location>
        <begin position="105"/>
        <end position="114"/>
    </location>
</feature>
<dbReference type="InterPro" id="IPR001841">
    <property type="entry name" value="Znf_RING"/>
</dbReference>
<dbReference type="CDD" id="cd16532">
    <property type="entry name" value="RING-HC_RNFT1-like"/>
    <property type="match status" value="1"/>
</dbReference>
<feature type="compositionally biased region" description="Polar residues" evidence="10">
    <location>
        <begin position="1"/>
        <end position="20"/>
    </location>
</feature>
<dbReference type="EnsemblMetazoa" id="ADIR005878-RA">
    <property type="protein sequence ID" value="ADIR005878-PA"/>
    <property type="gene ID" value="ADIR005878"/>
</dbReference>
<evidence type="ECO:0000256" key="10">
    <source>
        <dbReference type="SAM" id="MobiDB-lite"/>
    </source>
</evidence>
<dbReference type="Gene3D" id="3.30.40.10">
    <property type="entry name" value="Zinc/RING finger domain, C3HC4 (zinc finger)"/>
    <property type="match status" value="1"/>
</dbReference>
<dbReference type="GO" id="GO:0061630">
    <property type="term" value="F:ubiquitin protein ligase activity"/>
    <property type="evidence" value="ECO:0007669"/>
    <property type="project" value="InterPro"/>
</dbReference>
<keyword evidence="4 9" id="KW-0863">Zinc-finger</keyword>
<evidence type="ECO:0000256" key="9">
    <source>
        <dbReference type="PROSITE-ProRule" id="PRU00175"/>
    </source>
</evidence>
<keyword evidence="3" id="KW-0479">Metal-binding</keyword>
<evidence type="ECO:0000256" key="2">
    <source>
        <dbReference type="ARBA" id="ARBA00022692"/>
    </source>
</evidence>
<evidence type="ECO:0000256" key="6">
    <source>
        <dbReference type="ARBA" id="ARBA00022833"/>
    </source>
</evidence>
<dbReference type="GO" id="GO:0016020">
    <property type="term" value="C:membrane"/>
    <property type="evidence" value="ECO:0007669"/>
    <property type="project" value="UniProtKB-SubCell"/>
</dbReference>
<evidence type="ECO:0000256" key="1">
    <source>
        <dbReference type="ARBA" id="ARBA00004141"/>
    </source>
</evidence>
<comment type="subcellular location">
    <subcellularLocation>
        <location evidence="1">Membrane</location>
        <topology evidence="1">Multi-pass membrane protein</topology>
    </subcellularLocation>
</comment>
<dbReference type="InterPro" id="IPR013083">
    <property type="entry name" value="Znf_RING/FYVE/PHD"/>
</dbReference>
<evidence type="ECO:0000259" key="12">
    <source>
        <dbReference type="PROSITE" id="PS50089"/>
    </source>
</evidence>
<name>A0A182NE14_9DIPT</name>
<feature type="transmembrane region" description="Helical" evidence="11">
    <location>
        <begin position="469"/>
        <end position="494"/>
    </location>
</feature>
<keyword evidence="14" id="KW-1185">Reference proteome</keyword>
<dbReference type="InterPro" id="IPR017907">
    <property type="entry name" value="Znf_RING_CS"/>
</dbReference>
<dbReference type="VEuPathDB" id="VectorBase:ADIR005878"/>